<dbReference type="RefSeq" id="WP_317642600.1">
    <property type="nucleotide sequence ID" value="NZ_AP026800.1"/>
</dbReference>
<dbReference type="InterPro" id="IPR051267">
    <property type="entry name" value="STEAP_metalloreductase"/>
</dbReference>
<proteinExistence type="predicted"/>
<evidence type="ECO:0000256" key="1">
    <source>
        <dbReference type="ARBA" id="ARBA00023002"/>
    </source>
</evidence>
<dbReference type="PANTHER" id="PTHR14239">
    <property type="entry name" value="DUDULIN-RELATED"/>
    <property type="match status" value="1"/>
</dbReference>
<evidence type="ECO:0000259" key="2">
    <source>
        <dbReference type="Pfam" id="PF03807"/>
    </source>
</evidence>
<evidence type="ECO:0000313" key="3">
    <source>
        <dbReference type="EMBL" id="BDR55099.1"/>
    </source>
</evidence>
<evidence type="ECO:0000313" key="4">
    <source>
        <dbReference type="Proteomes" id="UP001321748"/>
    </source>
</evidence>
<dbReference type="Pfam" id="PF03807">
    <property type="entry name" value="F420_oxidored"/>
    <property type="match status" value="1"/>
</dbReference>
<gene>
    <name evidence="3" type="ORF">KIMH_12100</name>
</gene>
<organism evidence="3 4">
    <name type="scientific">Bombiscardovia apis</name>
    <dbReference type="NCBI Taxonomy" id="2932182"/>
    <lineage>
        <taxon>Bacteria</taxon>
        <taxon>Bacillati</taxon>
        <taxon>Actinomycetota</taxon>
        <taxon>Actinomycetes</taxon>
        <taxon>Bifidobacteriales</taxon>
        <taxon>Bifidobacteriaceae</taxon>
        <taxon>Bombiscardovia</taxon>
    </lineage>
</organism>
<keyword evidence="1" id="KW-0560">Oxidoreductase</keyword>
<keyword evidence="4" id="KW-1185">Reference proteome</keyword>
<name>A0ABM8BDZ3_9BIFI</name>
<dbReference type="Gene3D" id="3.40.50.720">
    <property type="entry name" value="NAD(P)-binding Rossmann-like Domain"/>
    <property type="match status" value="1"/>
</dbReference>
<protein>
    <submittedName>
        <fullName evidence="3">NADPH-dependent F420 reductase</fullName>
    </submittedName>
</protein>
<dbReference type="SUPFAM" id="SSF51735">
    <property type="entry name" value="NAD(P)-binding Rossmann-fold domains"/>
    <property type="match status" value="1"/>
</dbReference>
<dbReference type="InterPro" id="IPR028939">
    <property type="entry name" value="P5C_Rdtase_cat_N"/>
</dbReference>
<reference evidence="3 4" key="1">
    <citation type="journal article" date="2023" name="Microbiol. Spectr.">
        <title>Symbiosis of Carpenter Bees with Uncharacterized Lactic Acid Bacteria Showing NAD Auxotrophy.</title>
        <authorList>
            <person name="Kawasaki S."/>
            <person name="Ozawa K."/>
            <person name="Mori T."/>
            <person name="Yamamoto A."/>
            <person name="Ito M."/>
            <person name="Ohkuma M."/>
            <person name="Sakamoto M."/>
            <person name="Matsutani M."/>
        </authorList>
    </citation>
    <scope>NUCLEOTIDE SEQUENCE [LARGE SCALE GENOMIC DNA]</scope>
    <source>
        <strain evidence="3 4">KimH</strain>
    </source>
</reference>
<dbReference type="EMBL" id="AP026800">
    <property type="protein sequence ID" value="BDR55099.1"/>
    <property type="molecule type" value="Genomic_DNA"/>
</dbReference>
<dbReference type="InterPro" id="IPR036291">
    <property type="entry name" value="NAD(P)-bd_dom_sf"/>
</dbReference>
<feature type="domain" description="Pyrroline-5-carboxylate reductase catalytic N-terminal" evidence="2">
    <location>
        <begin position="3"/>
        <end position="80"/>
    </location>
</feature>
<dbReference type="Proteomes" id="UP001321748">
    <property type="component" value="Chromosome"/>
</dbReference>
<accession>A0ABM8BDZ3</accession>
<sequence>MAKIVVIGTGNVGSGIRQAAAAQHHEVVSLNTSSQLEDGRNAIASADFIFIAIPLAAVVDLPQEWKDETRGRIVVDATNPLTADFANLTVGFSDSAGEQVAAALPGAQVVKALNAVLAPNQDPIAFPTGSIFVPVAGEESAAKSVTDLLNGLGFDAQVVGDLSCSRYLEPLAELMIHLAYMEGQGTGIALQLMRA</sequence>